<evidence type="ECO:0008006" key="3">
    <source>
        <dbReference type="Google" id="ProtNLM"/>
    </source>
</evidence>
<reference evidence="1" key="1">
    <citation type="submission" date="2020-04" db="EMBL/GenBank/DDBJ databases">
        <authorList>
            <person name="Sombolestani A."/>
        </authorList>
    </citation>
    <scope>NUCLEOTIDE SEQUENCE</scope>
    <source>
        <strain evidence="1">LMG 31484</strain>
    </source>
</reference>
<reference evidence="1" key="2">
    <citation type="submission" date="2020-11" db="EMBL/GenBank/DDBJ databases">
        <title>Description of novel Gluconobacter species.</title>
        <authorList>
            <person name="Cleenwerck I."/>
            <person name="Cnockaert M."/>
            <person name="Borremans W."/>
            <person name="Wieme A.D."/>
            <person name="De Vuyst L."/>
            <person name="Vandamme P."/>
        </authorList>
    </citation>
    <scope>NUCLEOTIDE SEQUENCE</scope>
    <source>
        <strain evidence="1">LMG 31484</strain>
    </source>
</reference>
<keyword evidence="2" id="KW-1185">Reference proteome</keyword>
<sequence>MSSSDATTSVPSASLTDAGFSAPAETDILAGVQADITAALGGNVNQALTTPQGQLAMSETAIIGDCLDQILAVFNGIDPRTASGRMQDAIGYIAFLTRNEGETRAAFEYRRQNSVAQYSVGANASVLGAILSIEGVTDAYVTDNPNGTSLLTGGITLDPHSLYVCYTGNNVDPAAVALAIIQRKSPGCGYTGSNSITIQDPAAVYNGNGPKYTVKYDTAIDTPIYFNVQIVNSNAVPSTALGQIQDALIAAFTDGTVTQPRQGSTILAARYYCAVGNIASWVQLEGITIGTTSAAGEQRIDLNLNQAPSISAANITLTLV</sequence>
<comment type="caution">
    <text evidence="1">The sequence shown here is derived from an EMBL/GenBank/DDBJ whole genome shotgun (WGS) entry which is preliminary data.</text>
</comment>
<gene>
    <name evidence="1" type="ORF">HKD24_02835</name>
</gene>
<dbReference type="RefSeq" id="WP_194258932.1">
    <property type="nucleotide sequence ID" value="NZ_JABCQG010000003.1"/>
</dbReference>
<dbReference type="Proteomes" id="UP000623107">
    <property type="component" value="Unassembled WGS sequence"/>
</dbReference>
<proteinExistence type="predicted"/>
<dbReference type="EMBL" id="JABCQG010000003">
    <property type="protein sequence ID" value="MBF0858147.1"/>
    <property type="molecule type" value="Genomic_DNA"/>
</dbReference>
<protein>
    <recommendedName>
        <fullName evidence="3">Baseplate protein J-like domain-containing protein</fullName>
    </recommendedName>
</protein>
<accession>A0ABR9Y2R0</accession>
<name>A0ABR9Y2R0_9PROT</name>
<evidence type="ECO:0000313" key="2">
    <source>
        <dbReference type="Proteomes" id="UP000623107"/>
    </source>
</evidence>
<organism evidence="1 2">
    <name type="scientific">Gluconobacter vitians</name>
    <dbReference type="NCBI Taxonomy" id="2728102"/>
    <lineage>
        <taxon>Bacteria</taxon>
        <taxon>Pseudomonadati</taxon>
        <taxon>Pseudomonadota</taxon>
        <taxon>Alphaproteobacteria</taxon>
        <taxon>Acetobacterales</taxon>
        <taxon>Acetobacteraceae</taxon>
        <taxon>Gluconobacter</taxon>
    </lineage>
</organism>
<evidence type="ECO:0000313" key="1">
    <source>
        <dbReference type="EMBL" id="MBF0858147.1"/>
    </source>
</evidence>